<dbReference type="PROSITE" id="PS00760">
    <property type="entry name" value="SPASE_I_2"/>
    <property type="match status" value="1"/>
</dbReference>
<feature type="active site" evidence="5">
    <location>
        <position position="39"/>
    </location>
</feature>
<dbReference type="Proteomes" id="UP000034265">
    <property type="component" value="Unassembled WGS sequence"/>
</dbReference>
<dbReference type="AlphaFoldDB" id="A0A0G1VWU4"/>
<dbReference type="PATRIC" id="fig|1618367.3.peg.774"/>
<comment type="catalytic activity">
    <reaction evidence="1 6">
        <text>Cleavage of hydrophobic, N-terminal signal or leader sequences from secreted and periplasmic proteins.</text>
        <dbReference type="EC" id="3.4.21.89"/>
    </reaction>
</comment>
<evidence type="ECO:0000313" key="8">
    <source>
        <dbReference type="EMBL" id="KKU82588.1"/>
    </source>
</evidence>
<evidence type="ECO:0000313" key="9">
    <source>
        <dbReference type="Proteomes" id="UP000034265"/>
    </source>
</evidence>
<name>A0A0G1VWU4_9BACT</name>
<proteinExistence type="inferred from homology"/>
<dbReference type="PANTHER" id="PTHR43390">
    <property type="entry name" value="SIGNAL PEPTIDASE I"/>
    <property type="match status" value="1"/>
</dbReference>
<dbReference type="InterPro" id="IPR036286">
    <property type="entry name" value="LexA/Signal_pep-like_sf"/>
</dbReference>
<evidence type="ECO:0000256" key="1">
    <source>
        <dbReference type="ARBA" id="ARBA00000677"/>
    </source>
</evidence>
<dbReference type="PRINTS" id="PR00727">
    <property type="entry name" value="LEADERPTASE"/>
</dbReference>
<feature type="domain" description="Peptidase S26" evidence="7">
    <location>
        <begin position="9"/>
        <end position="165"/>
    </location>
</feature>
<comment type="similarity">
    <text evidence="2 6">Belongs to the peptidase S26 family.</text>
</comment>
<accession>A0A0G1VWU4</accession>
<keyword evidence="6" id="KW-0645">Protease</keyword>
<dbReference type="InterPro" id="IPR019757">
    <property type="entry name" value="Pept_S26A_signal_pept_1_Lys-AS"/>
</dbReference>
<protein>
    <recommendedName>
        <fullName evidence="3 6">Signal peptidase I</fullName>
        <ecNumber evidence="3 6">3.4.21.89</ecNumber>
    </recommendedName>
</protein>
<feature type="active site" evidence="5">
    <location>
        <position position="82"/>
    </location>
</feature>
<dbReference type="EC" id="3.4.21.89" evidence="3 6"/>
<dbReference type="InterPro" id="IPR019533">
    <property type="entry name" value="Peptidase_S26"/>
</dbReference>
<gene>
    <name evidence="8" type="ORF">UY11_C0044G0005</name>
</gene>
<dbReference type="GO" id="GO:0004252">
    <property type="term" value="F:serine-type endopeptidase activity"/>
    <property type="evidence" value="ECO:0007669"/>
    <property type="project" value="InterPro"/>
</dbReference>
<dbReference type="Gene3D" id="2.10.109.10">
    <property type="entry name" value="Umud Fragment, subunit A"/>
    <property type="match status" value="1"/>
</dbReference>
<dbReference type="InterPro" id="IPR000223">
    <property type="entry name" value="Pept_S26A_signal_pept_1"/>
</dbReference>
<dbReference type="PANTHER" id="PTHR43390:SF1">
    <property type="entry name" value="CHLOROPLAST PROCESSING PEPTIDASE"/>
    <property type="match status" value="1"/>
</dbReference>
<evidence type="ECO:0000259" key="7">
    <source>
        <dbReference type="Pfam" id="PF10502"/>
    </source>
</evidence>
<dbReference type="GO" id="GO:0009003">
    <property type="term" value="F:signal peptidase activity"/>
    <property type="evidence" value="ECO:0007669"/>
    <property type="project" value="UniProtKB-EC"/>
</dbReference>
<dbReference type="PROSITE" id="PS00761">
    <property type="entry name" value="SPASE_I_3"/>
    <property type="match status" value="1"/>
</dbReference>
<dbReference type="GO" id="GO:0006465">
    <property type="term" value="P:signal peptide processing"/>
    <property type="evidence" value="ECO:0007669"/>
    <property type="project" value="InterPro"/>
</dbReference>
<dbReference type="GO" id="GO:0016020">
    <property type="term" value="C:membrane"/>
    <property type="evidence" value="ECO:0007669"/>
    <property type="project" value="UniProtKB-SubCell"/>
</dbReference>
<sequence length="182" mass="20792">MSKPFSFFWEVGKIALIAFVLVAALRLFVFQPFLVRGASMEPNFHNWDYLIVDEISYRFRDPGRGEVVVFKFPNDPSQRYIKRIVGLPGETVQVQEGQVTIFRGEEVLELDESSYVSSDTPGSVKITLENGEYFVMGDNRRSSSDSRSWGTLREDLIIGRVLFRVFPWSAFAKVGSPDYESL</sequence>
<dbReference type="EMBL" id="LCOT01000044">
    <property type="protein sequence ID" value="KKU82588.1"/>
    <property type="molecule type" value="Genomic_DNA"/>
</dbReference>
<organism evidence="8 9">
    <name type="scientific">Candidatus Amesbacteria bacterium GW2011_GWC2_47_8</name>
    <dbReference type="NCBI Taxonomy" id="1618367"/>
    <lineage>
        <taxon>Bacteria</taxon>
        <taxon>Candidatus Amesiibacteriota</taxon>
    </lineage>
</organism>
<reference evidence="8 9" key="1">
    <citation type="journal article" date="2015" name="Nature">
        <title>rRNA introns, odd ribosomes, and small enigmatic genomes across a large radiation of phyla.</title>
        <authorList>
            <person name="Brown C.T."/>
            <person name="Hug L.A."/>
            <person name="Thomas B.C."/>
            <person name="Sharon I."/>
            <person name="Castelle C.J."/>
            <person name="Singh A."/>
            <person name="Wilkins M.J."/>
            <person name="Williams K.H."/>
            <person name="Banfield J.F."/>
        </authorList>
    </citation>
    <scope>NUCLEOTIDE SEQUENCE [LARGE SCALE GENOMIC DNA]</scope>
</reference>
<comment type="subcellular location">
    <subcellularLocation>
        <location evidence="6">Membrane</location>
        <topology evidence="6">Single-pass type II membrane protein</topology>
    </subcellularLocation>
</comment>
<comment type="caution">
    <text evidence="8">The sequence shown here is derived from an EMBL/GenBank/DDBJ whole genome shotgun (WGS) entry which is preliminary data.</text>
</comment>
<evidence type="ECO:0000256" key="3">
    <source>
        <dbReference type="ARBA" id="ARBA00013208"/>
    </source>
</evidence>
<evidence type="ECO:0000256" key="5">
    <source>
        <dbReference type="PIRSR" id="PIRSR600223-1"/>
    </source>
</evidence>
<evidence type="ECO:0000256" key="4">
    <source>
        <dbReference type="ARBA" id="ARBA00022801"/>
    </source>
</evidence>
<evidence type="ECO:0000256" key="6">
    <source>
        <dbReference type="RuleBase" id="RU362042"/>
    </source>
</evidence>
<dbReference type="SUPFAM" id="SSF51306">
    <property type="entry name" value="LexA/Signal peptidase"/>
    <property type="match status" value="1"/>
</dbReference>
<dbReference type="CDD" id="cd06530">
    <property type="entry name" value="S26_SPase_I"/>
    <property type="match status" value="1"/>
</dbReference>
<dbReference type="Pfam" id="PF10502">
    <property type="entry name" value="Peptidase_S26"/>
    <property type="match status" value="1"/>
</dbReference>
<keyword evidence="4 6" id="KW-0378">Hydrolase</keyword>
<evidence type="ECO:0000256" key="2">
    <source>
        <dbReference type="ARBA" id="ARBA00009370"/>
    </source>
</evidence>
<dbReference type="InterPro" id="IPR019758">
    <property type="entry name" value="Pept_S26A_signal_pept_1_CS"/>
</dbReference>
<dbReference type="NCBIfam" id="TIGR02227">
    <property type="entry name" value="sigpep_I_bact"/>
    <property type="match status" value="1"/>
</dbReference>